<gene>
    <name evidence="1" type="ORF">CJ231_12500</name>
</gene>
<proteinExistence type="predicted"/>
<name>A0A2N6QMS6_9BACT</name>
<reference evidence="1 2" key="1">
    <citation type="submission" date="2017-09" db="EMBL/GenBank/DDBJ databases">
        <title>Bacterial strain isolated from the female urinary microbiota.</title>
        <authorList>
            <person name="Thomas-White K."/>
            <person name="Kumar N."/>
            <person name="Forster S."/>
            <person name="Putonti C."/>
            <person name="Lawley T."/>
            <person name="Wolfe A.J."/>
        </authorList>
    </citation>
    <scope>NUCLEOTIDE SEQUENCE [LARGE SCALE GENOMIC DNA]</scope>
    <source>
        <strain evidence="1 2">UMB0536</strain>
    </source>
</reference>
<comment type="caution">
    <text evidence="1">The sequence shown here is derived from an EMBL/GenBank/DDBJ whole genome shotgun (WGS) entry which is preliminary data.</text>
</comment>
<dbReference type="EMBL" id="PNGJ01000015">
    <property type="protein sequence ID" value="PMC22754.1"/>
    <property type="molecule type" value="Genomic_DNA"/>
</dbReference>
<dbReference type="Proteomes" id="UP000235564">
    <property type="component" value="Unassembled WGS sequence"/>
</dbReference>
<accession>A0A2N6QMS6</accession>
<sequence>MGKGGEATPIDFNQQFVIAVVLPETSVQTAISAKMLIATKQKITLLYQVDKGARLGYTMRPIMLLVVDKKYDTGKVIIRKR</sequence>
<evidence type="ECO:0000313" key="2">
    <source>
        <dbReference type="Proteomes" id="UP000235564"/>
    </source>
</evidence>
<dbReference type="AlphaFoldDB" id="A0A2N6QMS6"/>
<protein>
    <submittedName>
        <fullName evidence="1">Uncharacterized protein</fullName>
    </submittedName>
</protein>
<evidence type="ECO:0000313" key="1">
    <source>
        <dbReference type="EMBL" id="PMC22754.1"/>
    </source>
</evidence>
<organism evidence="1 2">
    <name type="scientific">Hoylesella buccalis</name>
    <dbReference type="NCBI Taxonomy" id="28127"/>
    <lineage>
        <taxon>Bacteria</taxon>
        <taxon>Pseudomonadati</taxon>
        <taxon>Bacteroidota</taxon>
        <taxon>Bacteroidia</taxon>
        <taxon>Bacteroidales</taxon>
        <taxon>Prevotellaceae</taxon>
        <taxon>Hoylesella</taxon>
    </lineage>
</organism>